<evidence type="ECO:0000313" key="5">
    <source>
        <dbReference type="EMBL" id="AUX10396.1"/>
    </source>
</evidence>
<accession>A0A343TMS4</accession>
<keyword evidence="1" id="KW-1133">Transmembrane helix</keyword>
<dbReference type="Pfam" id="PF26238">
    <property type="entry name" value="DUF8054_M"/>
    <property type="match status" value="1"/>
</dbReference>
<dbReference type="KEGG" id="hdf:AArcSl_2781"/>
<reference evidence="6" key="1">
    <citation type="submission" date="2017-11" db="EMBL/GenBank/DDBJ databases">
        <title>Phenotypic and genomic properties of facultatively anaerobic sulfur-reducing natronoarchaea from hypersaline soda lakes.</title>
        <authorList>
            <person name="Sorokin D.Y."/>
            <person name="Kublanov I.V."/>
            <person name="Roman P."/>
            <person name="Sinninghe Damste J.S."/>
            <person name="Golyshin P.N."/>
            <person name="Rojo D."/>
            <person name="Ciordia S."/>
            <person name="Mena M.D.C."/>
            <person name="Ferrer M."/>
            <person name="Messina E."/>
            <person name="Smedile F."/>
            <person name="La Spada G."/>
            <person name="La Cono V."/>
            <person name="Yakimov M.M."/>
        </authorList>
    </citation>
    <scope>NUCLEOTIDE SEQUENCE [LARGE SCALE GENOMIC DNA]</scope>
    <source>
        <strain evidence="6">AArc-Sl</strain>
    </source>
</reference>
<name>A0A343TMS4_9EURY</name>
<gene>
    <name evidence="5" type="ORF">AArcSl_2781</name>
</gene>
<proteinExistence type="predicted"/>
<evidence type="ECO:0000256" key="1">
    <source>
        <dbReference type="SAM" id="Phobius"/>
    </source>
</evidence>
<dbReference type="InterPro" id="IPR058775">
    <property type="entry name" value="DUF8054_M"/>
</dbReference>
<evidence type="ECO:0000259" key="2">
    <source>
        <dbReference type="Pfam" id="PF26236"/>
    </source>
</evidence>
<organism evidence="5 6">
    <name type="scientific">Halalkaliarchaeum desulfuricum</name>
    <dbReference type="NCBI Taxonomy" id="2055893"/>
    <lineage>
        <taxon>Archaea</taxon>
        <taxon>Methanobacteriati</taxon>
        <taxon>Methanobacteriota</taxon>
        <taxon>Stenosarchaea group</taxon>
        <taxon>Halobacteria</taxon>
        <taxon>Halobacteriales</taxon>
        <taxon>Haloferacaceae</taxon>
        <taxon>Halalkaliarchaeum</taxon>
    </lineage>
</organism>
<dbReference type="Proteomes" id="UP000263012">
    <property type="component" value="Chromosome"/>
</dbReference>
<feature type="domain" description="DUF8054" evidence="3">
    <location>
        <begin position="241"/>
        <end position="280"/>
    </location>
</feature>
<dbReference type="GeneID" id="37879138"/>
<sequence length="285" mass="31209">MILAMSTGLDRLRRPEYTGENRCVPCTLLNSVLAVILALAVGLVSAIAGFLVLLVSATAIYFRGYLVPGTPTITQRYFPDRVLQWFGKEPIPTQDAFDTDGGVAAEMDDGTDHVLEEYEHVGELLADAGIVDDCEDVDDLCLTPAFEEAWWDRIERFREGDLALEQLAAVLEVDPDDVSVTGEDPFEVTIDGVTAGRWSSRAAFLADLGAEPTLGEWLSVWDELDQRQSGELLASLRAFLERCPDCDGELTSIEDVTKTCCSGEYVNVSRDCTECGASVFNGSYR</sequence>
<dbReference type="Pfam" id="PF26236">
    <property type="entry name" value="DUF8054_N"/>
    <property type="match status" value="1"/>
</dbReference>
<dbReference type="InterPro" id="IPR058674">
    <property type="entry name" value="DUF8054_N"/>
</dbReference>
<evidence type="ECO:0000313" key="6">
    <source>
        <dbReference type="Proteomes" id="UP000263012"/>
    </source>
</evidence>
<evidence type="ECO:0000259" key="4">
    <source>
        <dbReference type="Pfam" id="PF26238"/>
    </source>
</evidence>
<dbReference type="EMBL" id="CP025066">
    <property type="protein sequence ID" value="AUX10396.1"/>
    <property type="molecule type" value="Genomic_DNA"/>
</dbReference>
<protein>
    <submittedName>
        <fullName evidence="5">Uncharacterized protein</fullName>
    </submittedName>
</protein>
<keyword evidence="1" id="KW-0812">Transmembrane</keyword>
<keyword evidence="6" id="KW-1185">Reference proteome</keyword>
<dbReference type="InterPro" id="IPR058675">
    <property type="entry name" value="DUF8054_C"/>
</dbReference>
<feature type="domain" description="DUF8054" evidence="4">
    <location>
        <begin position="123"/>
        <end position="237"/>
    </location>
</feature>
<feature type="transmembrane region" description="Helical" evidence="1">
    <location>
        <begin position="32"/>
        <end position="55"/>
    </location>
</feature>
<feature type="domain" description="DUF8054" evidence="2">
    <location>
        <begin position="9"/>
        <end position="89"/>
    </location>
</feature>
<dbReference type="AlphaFoldDB" id="A0A343TMS4"/>
<dbReference type="Pfam" id="PF26237">
    <property type="entry name" value="DUF8054_C"/>
    <property type="match status" value="1"/>
</dbReference>
<evidence type="ECO:0000259" key="3">
    <source>
        <dbReference type="Pfam" id="PF26237"/>
    </source>
</evidence>
<dbReference type="RefSeq" id="WP_245883273.1">
    <property type="nucleotide sequence ID" value="NZ_CP025066.1"/>
</dbReference>
<keyword evidence="1" id="KW-0472">Membrane</keyword>